<dbReference type="PANTHER" id="PTHR32432">
    <property type="entry name" value="CELL DIVISION PROTEIN FTSA-RELATED"/>
    <property type="match status" value="1"/>
</dbReference>
<dbReference type="CDD" id="cd24049">
    <property type="entry name" value="ASKHA_NBD_PilM"/>
    <property type="match status" value="1"/>
</dbReference>
<organism evidence="2 3">
    <name type="scientific">Engelhardtia mirabilis</name>
    <dbReference type="NCBI Taxonomy" id="2528011"/>
    <lineage>
        <taxon>Bacteria</taxon>
        <taxon>Pseudomonadati</taxon>
        <taxon>Planctomycetota</taxon>
        <taxon>Planctomycetia</taxon>
        <taxon>Planctomycetia incertae sedis</taxon>
        <taxon>Engelhardtia</taxon>
    </lineage>
</organism>
<dbReference type="NCBIfam" id="TIGR01175">
    <property type="entry name" value="pilM"/>
    <property type="match status" value="1"/>
</dbReference>
<dbReference type="InterPro" id="IPR050696">
    <property type="entry name" value="FtsA/MreB"/>
</dbReference>
<dbReference type="InterPro" id="IPR043129">
    <property type="entry name" value="ATPase_NBD"/>
</dbReference>
<dbReference type="Gene3D" id="3.30.1490.300">
    <property type="match status" value="1"/>
</dbReference>
<accession>A0A518BP98</accession>
<dbReference type="SUPFAM" id="SSF53067">
    <property type="entry name" value="Actin-like ATPase domain"/>
    <property type="match status" value="2"/>
</dbReference>
<dbReference type="KEGG" id="pbap:Pla133_39050"/>
<dbReference type="PANTHER" id="PTHR32432:SF3">
    <property type="entry name" value="ETHANOLAMINE UTILIZATION PROTEIN EUTJ"/>
    <property type="match status" value="1"/>
</dbReference>
<dbReference type="Gene3D" id="3.30.420.40">
    <property type="match status" value="2"/>
</dbReference>
<gene>
    <name evidence="2" type="ORF">Pla133_39050</name>
</gene>
<evidence type="ECO:0000313" key="2">
    <source>
        <dbReference type="EMBL" id="QDU68802.1"/>
    </source>
</evidence>
<proteinExistence type="predicted"/>
<sequence>MAPLRRFFTGPTPPKQGAGPSHGESHLFRRAKSVIGLDLGSQALKAVEITMDGPEPVITGFARIELPPEGERAEAVAELLSKGEFRSKQVATSVAGQAVVVRYISMVPMSDSELAQAIRFESDKYLPFDPDEVLLDCHRLDSNGSLEGENGEPQMGVVLVACQKGVVHRQLDDLVVNGLSPVVVDVDVFALGNAWELCEGEQARGEEDVATALVDVGSTRTQINVLRGGETCFSREIGIGGSDMTKATARRLGLEPFEAEAIKRDSGDREVEVGRAIAPVIEDLVSELSLSLDFVENREGVRVDEILLSGGGILAPGFVNAVEQGTGRPTRTWNPLDGLRVDASRVDVEELEACASTLAVAIGLASRVRVA</sequence>
<name>A0A518BP98_9BACT</name>
<evidence type="ECO:0000256" key="1">
    <source>
        <dbReference type="SAM" id="MobiDB-lite"/>
    </source>
</evidence>
<dbReference type="PIRSF" id="PIRSF019169">
    <property type="entry name" value="PilM"/>
    <property type="match status" value="1"/>
</dbReference>
<dbReference type="EMBL" id="CP036287">
    <property type="protein sequence ID" value="QDU68802.1"/>
    <property type="molecule type" value="Genomic_DNA"/>
</dbReference>
<dbReference type="Proteomes" id="UP000316921">
    <property type="component" value="Chromosome"/>
</dbReference>
<protein>
    <submittedName>
        <fullName evidence="2">Competence protein A</fullName>
    </submittedName>
</protein>
<dbReference type="InterPro" id="IPR005883">
    <property type="entry name" value="PilM"/>
</dbReference>
<evidence type="ECO:0000313" key="3">
    <source>
        <dbReference type="Proteomes" id="UP000316921"/>
    </source>
</evidence>
<feature type="region of interest" description="Disordered" evidence="1">
    <location>
        <begin position="1"/>
        <end position="24"/>
    </location>
</feature>
<keyword evidence="3" id="KW-1185">Reference proteome</keyword>
<reference evidence="2 3" key="1">
    <citation type="submission" date="2019-02" db="EMBL/GenBank/DDBJ databases">
        <title>Deep-cultivation of Planctomycetes and their phenomic and genomic characterization uncovers novel biology.</title>
        <authorList>
            <person name="Wiegand S."/>
            <person name="Jogler M."/>
            <person name="Boedeker C."/>
            <person name="Pinto D."/>
            <person name="Vollmers J."/>
            <person name="Rivas-Marin E."/>
            <person name="Kohn T."/>
            <person name="Peeters S.H."/>
            <person name="Heuer A."/>
            <person name="Rast P."/>
            <person name="Oberbeckmann S."/>
            <person name="Bunk B."/>
            <person name="Jeske O."/>
            <person name="Meyerdierks A."/>
            <person name="Storesund J.E."/>
            <person name="Kallscheuer N."/>
            <person name="Luecker S."/>
            <person name="Lage O.M."/>
            <person name="Pohl T."/>
            <person name="Merkel B.J."/>
            <person name="Hornburger P."/>
            <person name="Mueller R.-W."/>
            <person name="Bruemmer F."/>
            <person name="Labrenz M."/>
            <person name="Spormann A.M."/>
            <person name="Op den Camp H."/>
            <person name="Overmann J."/>
            <person name="Amann R."/>
            <person name="Jetten M.S.M."/>
            <person name="Mascher T."/>
            <person name="Medema M.H."/>
            <person name="Devos D.P."/>
            <person name="Kaster A.-K."/>
            <person name="Ovreas L."/>
            <person name="Rohde M."/>
            <person name="Galperin M.Y."/>
            <person name="Jogler C."/>
        </authorList>
    </citation>
    <scope>NUCLEOTIDE SEQUENCE [LARGE SCALE GENOMIC DNA]</scope>
    <source>
        <strain evidence="2 3">Pla133</strain>
    </source>
</reference>
<dbReference type="AlphaFoldDB" id="A0A518BP98"/>
<dbReference type="Pfam" id="PF11104">
    <property type="entry name" value="PilM_2"/>
    <property type="match status" value="1"/>
</dbReference>